<feature type="domain" description="DUF4367" evidence="2">
    <location>
        <begin position="151"/>
        <end position="260"/>
    </location>
</feature>
<dbReference type="InterPro" id="IPR025377">
    <property type="entry name" value="DUF4367"/>
</dbReference>
<evidence type="ECO:0000256" key="1">
    <source>
        <dbReference type="SAM" id="Phobius"/>
    </source>
</evidence>
<dbReference type="EMBL" id="LSKU01000001">
    <property type="protein sequence ID" value="KXG43748.1"/>
    <property type="molecule type" value="Genomic_DNA"/>
</dbReference>
<keyword evidence="1" id="KW-1133">Transmembrane helix</keyword>
<dbReference type="Pfam" id="PF14285">
    <property type="entry name" value="DUF4367"/>
    <property type="match status" value="1"/>
</dbReference>
<keyword evidence="1" id="KW-0812">Transmembrane</keyword>
<proteinExistence type="predicted"/>
<dbReference type="InterPro" id="IPR052944">
    <property type="entry name" value="Sporulation_related"/>
</dbReference>
<gene>
    <name evidence="3" type="ORF">U473_06775</name>
</gene>
<dbReference type="RefSeq" id="WP_068724645.1">
    <property type="nucleotide sequence ID" value="NZ_LSKU01000001.1"/>
</dbReference>
<dbReference type="PANTHER" id="PTHR37507">
    <property type="entry name" value="SPORULATION PROTEIN YDCC"/>
    <property type="match status" value="1"/>
</dbReference>
<name>A0A135L400_9BACI</name>
<sequence length="261" mass="30370">MRKSTDRDIDQWIKEAVREEIQNSPPPPLTTQEAWEQLSQRLHEPQQNKYTKRSWPFFRSKLFYVACIMVVMIFVLWKPNNSSAFAKLTEMFHKVQGTIVQLFVNVGNLPDKDENAPTSEDFVIIEGSEITSEKMSLEEAQKQTAFTIKIPQKIPEEFTLNSVTVIKQKNQPNKEVYLHYQGSQRMFMIYEKTIDDSFGASVMADEEDTKIEEVNIHGQQARLLTYKNETLELVWVTSNYYFSISGKLSREEIINIAKSIQ</sequence>
<dbReference type="PANTHER" id="PTHR37507:SF2">
    <property type="entry name" value="SPORULATION PROTEIN YDCC"/>
    <property type="match status" value="1"/>
</dbReference>
<feature type="transmembrane region" description="Helical" evidence="1">
    <location>
        <begin position="62"/>
        <end position="79"/>
    </location>
</feature>
<comment type="caution">
    <text evidence="3">The sequence shown here is derived from an EMBL/GenBank/DDBJ whole genome shotgun (WGS) entry which is preliminary data.</text>
</comment>
<protein>
    <recommendedName>
        <fullName evidence="2">DUF4367 domain-containing protein</fullName>
    </recommendedName>
</protein>
<dbReference type="Proteomes" id="UP000070352">
    <property type="component" value="Unassembled WGS sequence"/>
</dbReference>
<dbReference type="STRING" id="1413211.U473_06775"/>
<dbReference type="OrthoDB" id="2937252at2"/>
<organism evidence="3 4">
    <name type="scientific">Tepidibacillus decaturensis</name>
    <dbReference type="NCBI Taxonomy" id="1413211"/>
    <lineage>
        <taxon>Bacteria</taxon>
        <taxon>Bacillati</taxon>
        <taxon>Bacillota</taxon>
        <taxon>Bacilli</taxon>
        <taxon>Bacillales</taxon>
        <taxon>Bacillaceae</taxon>
        <taxon>Tepidibacillus</taxon>
    </lineage>
</organism>
<evidence type="ECO:0000313" key="4">
    <source>
        <dbReference type="Proteomes" id="UP000070352"/>
    </source>
</evidence>
<keyword evidence="4" id="KW-1185">Reference proteome</keyword>
<keyword evidence="1" id="KW-0472">Membrane</keyword>
<reference evidence="3 4" key="1">
    <citation type="submission" date="2016-02" db="EMBL/GenBank/DDBJ databases">
        <title>Draft Genome for Tepidibacillus decaturensis nov. sp. Strain Z9, an Anaerobic, Moderately Thermophilic and Heterotrophic Bacterium from Deep Subsurface of the Illinois Basin, USA.</title>
        <authorList>
            <person name="Dong Y."/>
            <person name="Chang J.Y."/>
            <person name="Sanford R."/>
            <person name="Fouke B.W."/>
        </authorList>
    </citation>
    <scope>NUCLEOTIDE SEQUENCE [LARGE SCALE GENOMIC DNA]</scope>
    <source>
        <strain evidence="3 4">Z9</strain>
    </source>
</reference>
<dbReference type="AlphaFoldDB" id="A0A135L400"/>
<accession>A0A135L400</accession>
<evidence type="ECO:0000313" key="3">
    <source>
        <dbReference type="EMBL" id="KXG43748.1"/>
    </source>
</evidence>
<evidence type="ECO:0000259" key="2">
    <source>
        <dbReference type="Pfam" id="PF14285"/>
    </source>
</evidence>